<sequence>MDSAILLDILLFSNQEVHTVDTFPDENANSGPRTLRRGLQVLRCLQENAQTGLSVTQLARITGLQRPTIYRLLSALIEDGFARSIPGTKRFMAAGAPSPSTAQRDPRIELALPAMQKLAAITGDAVFLVVQDKHESISLWREIGPYPVQILATFAGKRQPLGVGSGGLALLARLDDESVEEIIALNSKVLEQYGGMSPREMRQLVQNTRTRGYSVVGNYAVRGALGVGCALCDGKGKPLLAISVTAITERMPASRQREIAGLIQEGLRGIADKL</sequence>
<keyword evidence="7" id="KW-1185">Reference proteome</keyword>
<gene>
    <name evidence="6" type="ORF">H0A72_04310</name>
</gene>
<reference evidence="6 7" key="1">
    <citation type="submission" date="2020-07" db="EMBL/GenBank/DDBJ databases">
        <title>Taxonomic revisions and descriptions of new bacterial species based on genomic comparisons in the high-G+C-content subgroup of the family Alcaligenaceae.</title>
        <authorList>
            <person name="Szabo A."/>
            <person name="Felfoldi T."/>
        </authorList>
    </citation>
    <scope>NUCLEOTIDE SEQUENCE [LARGE SCALE GENOMIC DNA]</scope>
    <source>
        <strain evidence="6 7">LMG 24012</strain>
    </source>
</reference>
<accession>A0A853FUV3</accession>
<dbReference type="SMART" id="SM00346">
    <property type="entry name" value="HTH_ICLR"/>
    <property type="match status" value="1"/>
</dbReference>
<evidence type="ECO:0000259" key="5">
    <source>
        <dbReference type="PROSITE" id="PS51078"/>
    </source>
</evidence>
<dbReference type="InterPro" id="IPR029016">
    <property type="entry name" value="GAF-like_dom_sf"/>
</dbReference>
<keyword evidence="1" id="KW-0805">Transcription regulation</keyword>
<dbReference type="InterPro" id="IPR050707">
    <property type="entry name" value="HTH_MetabolicPath_Reg"/>
</dbReference>
<dbReference type="SUPFAM" id="SSF46785">
    <property type="entry name" value="Winged helix' DNA-binding domain"/>
    <property type="match status" value="1"/>
</dbReference>
<dbReference type="Pfam" id="PF09339">
    <property type="entry name" value="HTH_IclR"/>
    <property type="match status" value="1"/>
</dbReference>
<dbReference type="AlphaFoldDB" id="A0A853FUV3"/>
<organism evidence="6 7">
    <name type="scientific">Parapusillimonas granuli</name>
    <dbReference type="NCBI Taxonomy" id="380911"/>
    <lineage>
        <taxon>Bacteria</taxon>
        <taxon>Pseudomonadati</taxon>
        <taxon>Pseudomonadota</taxon>
        <taxon>Betaproteobacteria</taxon>
        <taxon>Burkholderiales</taxon>
        <taxon>Alcaligenaceae</taxon>
        <taxon>Parapusillimonas</taxon>
    </lineage>
</organism>
<name>A0A853FUV3_9BURK</name>
<evidence type="ECO:0000313" key="7">
    <source>
        <dbReference type="Proteomes" id="UP000559809"/>
    </source>
</evidence>
<dbReference type="PANTHER" id="PTHR30136">
    <property type="entry name" value="HELIX-TURN-HELIX TRANSCRIPTIONAL REGULATOR, ICLR FAMILY"/>
    <property type="match status" value="1"/>
</dbReference>
<dbReference type="Pfam" id="PF01614">
    <property type="entry name" value="IclR_C"/>
    <property type="match status" value="1"/>
</dbReference>
<feature type="domain" description="IclR-ED" evidence="5">
    <location>
        <begin position="90"/>
        <end position="274"/>
    </location>
</feature>
<protein>
    <submittedName>
        <fullName evidence="6">IclR family transcriptional regulator</fullName>
    </submittedName>
</protein>
<dbReference type="Proteomes" id="UP000559809">
    <property type="component" value="Unassembled WGS sequence"/>
</dbReference>
<evidence type="ECO:0000259" key="4">
    <source>
        <dbReference type="PROSITE" id="PS51077"/>
    </source>
</evidence>
<dbReference type="GO" id="GO:0003677">
    <property type="term" value="F:DNA binding"/>
    <property type="evidence" value="ECO:0007669"/>
    <property type="project" value="UniProtKB-KW"/>
</dbReference>
<dbReference type="InterPro" id="IPR036390">
    <property type="entry name" value="WH_DNA-bd_sf"/>
</dbReference>
<dbReference type="GO" id="GO:0003700">
    <property type="term" value="F:DNA-binding transcription factor activity"/>
    <property type="evidence" value="ECO:0007669"/>
    <property type="project" value="TreeGrafter"/>
</dbReference>
<evidence type="ECO:0000256" key="2">
    <source>
        <dbReference type="ARBA" id="ARBA00023125"/>
    </source>
</evidence>
<dbReference type="Gene3D" id="3.30.450.40">
    <property type="match status" value="1"/>
</dbReference>
<evidence type="ECO:0000256" key="1">
    <source>
        <dbReference type="ARBA" id="ARBA00023015"/>
    </source>
</evidence>
<dbReference type="SUPFAM" id="SSF55781">
    <property type="entry name" value="GAF domain-like"/>
    <property type="match status" value="1"/>
</dbReference>
<comment type="caution">
    <text evidence="6">The sequence shown here is derived from an EMBL/GenBank/DDBJ whole genome shotgun (WGS) entry which is preliminary data.</text>
</comment>
<proteinExistence type="predicted"/>
<dbReference type="GO" id="GO:0045892">
    <property type="term" value="P:negative regulation of DNA-templated transcription"/>
    <property type="evidence" value="ECO:0007669"/>
    <property type="project" value="TreeGrafter"/>
</dbReference>
<evidence type="ECO:0000256" key="3">
    <source>
        <dbReference type="ARBA" id="ARBA00023163"/>
    </source>
</evidence>
<dbReference type="PANTHER" id="PTHR30136:SF39">
    <property type="entry name" value="TRANSCRIPTIONAL REGULATORY PROTEIN"/>
    <property type="match status" value="1"/>
</dbReference>
<feature type="domain" description="HTH iclR-type" evidence="4">
    <location>
        <begin position="32"/>
        <end position="95"/>
    </location>
</feature>
<evidence type="ECO:0000313" key="6">
    <source>
        <dbReference type="EMBL" id="NYT48528.1"/>
    </source>
</evidence>
<dbReference type="Gene3D" id="1.10.10.10">
    <property type="entry name" value="Winged helix-like DNA-binding domain superfamily/Winged helix DNA-binding domain"/>
    <property type="match status" value="1"/>
</dbReference>
<dbReference type="InterPro" id="IPR036388">
    <property type="entry name" value="WH-like_DNA-bd_sf"/>
</dbReference>
<dbReference type="InterPro" id="IPR005471">
    <property type="entry name" value="Tscrpt_reg_IclR_N"/>
</dbReference>
<dbReference type="EMBL" id="JACCEM010000002">
    <property type="protein sequence ID" value="NYT48528.1"/>
    <property type="molecule type" value="Genomic_DNA"/>
</dbReference>
<dbReference type="PROSITE" id="PS51078">
    <property type="entry name" value="ICLR_ED"/>
    <property type="match status" value="1"/>
</dbReference>
<dbReference type="PROSITE" id="PS51077">
    <property type="entry name" value="HTH_ICLR"/>
    <property type="match status" value="1"/>
</dbReference>
<keyword evidence="2" id="KW-0238">DNA-binding</keyword>
<dbReference type="InterPro" id="IPR014757">
    <property type="entry name" value="Tscrpt_reg_IclR_C"/>
</dbReference>
<keyword evidence="3" id="KW-0804">Transcription</keyword>